<keyword evidence="2" id="KW-1133">Transmembrane helix</keyword>
<dbReference type="InterPro" id="IPR010090">
    <property type="entry name" value="Phage_tape_meas"/>
</dbReference>
<dbReference type="PANTHER" id="PTHR37813">
    <property type="entry name" value="FELS-2 PROPHAGE PROTEIN"/>
    <property type="match status" value="1"/>
</dbReference>
<gene>
    <name evidence="4" type="ORF">EUA98_12340</name>
</gene>
<evidence type="ECO:0000313" key="4">
    <source>
        <dbReference type="EMBL" id="RYV50639.1"/>
    </source>
</evidence>
<evidence type="ECO:0000256" key="2">
    <source>
        <dbReference type="SAM" id="Phobius"/>
    </source>
</evidence>
<dbReference type="AlphaFoldDB" id="A0A4Q5MYB3"/>
<keyword evidence="1" id="KW-1188">Viral release from host cell</keyword>
<proteinExistence type="predicted"/>
<dbReference type="NCBIfam" id="TIGR01760">
    <property type="entry name" value="tape_meas_TP901"/>
    <property type="match status" value="1"/>
</dbReference>
<evidence type="ECO:0000313" key="5">
    <source>
        <dbReference type="Proteomes" id="UP000293764"/>
    </source>
</evidence>
<feature type="transmembrane region" description="Helical" evidence="2">
    <location>
        <begin position="446"/>
        <end position="468"/>
    </location>
</feature>
<dbReference type="OrthoDB" id="2183194at2"/>
<feature type="domain" description="Phage tail tape measure protein" evidence="3">
    <location>
        <begin position="111"/>
        <end position="310"/>
    </location>
</feature>
<sequence>MVSRSVSVKLKAEVADFNRSMKDAAKSTEDIGTSADKSSKASSSAFGKMVKSADENSAAWTNVGTALLGIGVAAGAGVGLAISKFADFDQAMSNVKASTHETTGNMDLLRAAAMQAGAETQYSATEAAGAMDELAKAGISTTDVLAGGLDGALSLAAAGAMDVGQAAEIAATALNIFNLEGSDVPHVADLLAAGAGKAQGSVEDMGMALKQAGLVASQTGLSIEETTGGLAAFASAGLIGSDAGTSFKAMLSRLTPQSAEAQKAMDELGISAYDSGGNFVGLSEFAGNLQTSMKDLTPEARNAAMSVIFGSDAVRAASVLYNEGATGVEAWTEKVNDQGYAAETAALKTDNLRGDLERLGGAFDTALIQTGSSANAILRDMTQNLTGMVDAFGSAPEGIQGTALAIGGTVAAVGLLGGGFLIAAPRIVETSNALKTMGLSANGAKIAMSGVGAALTVGLIGVTAWATAQGEAAQKVSSLADALDQQNGALTENSAAWISAELTKDQSFGINNSKSMVEAAEQMGVSIETLTRAYEGQPKAMAAATSGAKEWMDNNFSMSQKNEGMAQRFITNIEDQGARLTDAKGIVAAKLLIDQEATGAQDALSAGYEYTSVSITEQVDALTELIGIQSEASGVVMSERDAQRGLQAAIDDATASLEENGKTLDITTEKGRANQAALDGISESGWKLIESMRANGSSQAEIQAQMGSTREAFLLAADAMGMGAEEAGILADQLGLIPANVVSQVTIDTENAQRAIDAFLTSNANHKVTIATGMGGAGGQTAYADGGYTGDGAKYQPAGIVHKGEVVIKASSAKKFGVSNLLAINARGYAEGGLVGAGSSGASVASSATFNITEISDPAGTAAAVARRLAMMRAV</sequence>
<accession>A0A4Q5MYB3</accession>
<comment type="caution">
    <text evidence="4">The sequence shown here is derived from an EMBL/GenBank/DDBJ whole genome shotgun (WGS) entry which is preliminary data.</text>
</comment>
<keyword evidence="2" id="KW-0812">Transmembrane</keyword>
<dbReference type="EMBL" id="SDWW01000029">
    <property type="protein sequence ID" value="RYV50639.1"/>
    <property type="molecule type" value="Genomic_DNA"/>
</dbReference>
<dbReference type="Proteomes" id="UP000293764">
    <property type="component" value="Unassembled WGS sequence"/>
</dbReference>
<reference evidence="4 5" key="1">
    <citation type="submission" date="2019-01" db="EMBL/GenBank/DDBJ databases">
        <title>Novel species of Cellulomonas.</title>
        <authorList>
            <person name="Liu Q."/>
            <person name="Xin Y.-H."/>
        </authorList>
    </citation>
    <scope>NUCLEOTIDE SEQUENCE [LARGE SCALE GENOMIC DNA]</scope>
    <source>
        <strain evidence="4 5">HLT2-17</strain>
    </source>
</reference>
<evidence type="ECO:0000259" key="3">
    <source>
        <dbReference type="Pfam" id="PF10145"/>
    </source>
</evidence>
<feature type="transmembrane region" description="Helical" evidence="2">
    <location>
        <begin position="403"/>
        <end position="425"/>
    </location>
</feature>
<keyword evidence="5" id="KW-1185">Reference proteome</keyword>
<protein>
    <submittedName>
        <fullName evidence="4">Phage tail tape measure protein</fullName>
    </submittedName>
</protein>
<evidence type="ECO:0000256" key="1">
    <source>
        <dbReference type="ARBA" id="ARBA00022612"/>
    </source>
</evidence>
<organism evidence="4 5">
    <name type="scientific">Pengzhenrongella frigida</name>
    <dbReference type="NCBI Taxonomy" id="1259133"/>
    <lineage>
        <taxon>Bacteria</taxon>
        <taxon>Bacillati</taxon>
        <taxon>Actinomycetota</taxon>
        <taxon>Actinomycetes</taxon>
        <taxon>Micrococcales</taxon>
        <taxon>Pengzhenrongella</taxon>
    </lineage>
</organism>
<name>A0A4Q5MYB3_9MICO</name>
<keyword evidence="2" id="KW-0472">Membrane</keyword>
<dbReference type="PANTHER" id="PTHR37813:SF1">
    <property type="entry name" value="FELS-2 PROPHAGE PROTEIN"/>
    <property type="match status" value="1"/>
</dbReference>
<dbReference type="Pfam" id="PF10145">
    <property type="entry name" value="PhageMin_Tail"/>
    <property type="match status" value="1"/>
</dbReference>